<feature type="transmembrane region" description="Helical" evidence="5">
    <location>
        <begin position="118"/>
        <end position="145"/>
    </location>
</feature>
<proteinExistence type="predicted"/>
<organism evidence="6 7">
    <name type="scientific">Fructilactobacillus hinvesii</name>
    <dbReference type="NCBI Taxonomy" id="2940300"/>
    <lineage>
        <taxon>Bacteria</taxon>
        <taxon>Bacillati</taxon>
        <taxon>Bacillota</taxon>
        <taxon>Bacilli</taxon>
        <taxon>Lactobacillales</taxon>
        <taxon>Lactobacillaceae</taxon>
        <taxon>Fructilactobacillus</taxon>
    </lineage>
</organism>
<keyword evidence="2 5" id="KW-0812">Transmembrane</keyword>
<feature type="transmembrane region" description="Helical" evidence="5">
    <location>
        <begin position="91"/>
        <end position="112"/>
    </location>
</feature>
<feature type="transmembrane region" description="Helical" evidence="5">
    <location>
        <begin position="355"/>
        <end position="375"/>
    </location>
</feature>
<dbReference type="PANTHER" id="PTHR11785:SF512">
    <property type="entry name" value="SOBREMESA, ISOFORM B"/>
    <property type="match status" value="1"/>
</dbReference>
<dbReference type="Proteomes" id="UP001057025">
    <property type="component" value="Chromosome"/>
</dbReference>
<evidence type="ECO:0000256" key="2">
    <source>
        <dbReference type="ARBA" id="ARBA00022692"/>
    </source>
</evidence>
<accession>A0ABY5BT59</accession>
<protein>
    <submittedName>
        <fullName evidence="6">Amino acid permease</fullName>
    </submittedName>
</protein>
<dbReference type="InterPro" id="IPR050598">
    <property type="entry name" value="AminoAcid_Transporter"/>
</dbReference>
<keyword evidence="7" id="KW-1185">Reference proteome</keyword>
<feature type="transmembrane region" description="Helical" evidence="5">
    <location>
        <begin position="12"/>
        <end position="34"/>
    </location>
</feature>
<evidence type="ECO:0000256" key="5">
    <source>
        <dbReference type="SAM" id="Phobius"/>
    </source>
</evidence>
<feature type="transmembrane region" description="Helical" evidence="5">
    <location>
        <begin position="231"/>
        <end position="251"/>
    </location>
</feature>
<name>A0ABY5BT59_9LACO</name>
<dbReference type="RefSeq" id="WP_252797600.1">
    <property type="nucleotide sequence ID" value="NZ_CP097118.1"/>
</dbReference>
<feature type="transmembrane region" description="Helical" evidence="5">
    <location>
        <begin position="387"/>
        <end position="409"/>
    </location>
</feature>
<dbReference type="PANTHER" id="PTHR11785">
    <property type="entry name" value="AMINO ACID TRANSPORTER"/>
    <property type="match status" value="1"/>
</dbReference>
<dbReference type="EMBL" id="CP097118">
    <property type="protein sequence ID" value="USS88314.1"/>
    <property type="molecule type" value="Genomic_DNA"/>
</dbReference>
<evidence type="ECO:0000256" key="1">
    <source>
        <dbReference type="ARBA" id="ARBA00004141"/>
    </source>
</evidence>
<dbReference type="PIRSF" id="PIRSF006060">
    <property type="entry name" value="AA_transporter"/>
    <property type="match status" value="1"/>
</dbReference>
<dbReference type="Gene3D" id="1.20.1740.10">
    <property type="entry name" value="Amino acid/polyamine transporter I"/>
    <property type="match status" value="1"/>
</dbReference>
<dbReference type="InterPro" id="IPR002293">
    <property type="entry name" value="AA/rel_permease1"/>
</dbReference>
<evidence type="ECO:0000313" key="7">
    <source>
        <dbReference type="Proteomes" id="UP001057025"/>
    </source>
</evidence>
<feature type="transmembrane region" description="Helical" evidence="5">
    <location>
        <begin position="194"/>
        <end position="211"/>
    </location>
</feature>
<feature type="transmembrane region" description="Helical" evidence="5">
    <location>
        <begin position="415"/>
        <end position="433"/>
    </location>
</feature>
<keyword evidence="3 5" id="KW-1133">Transmembrane helix</keyword>
<gene>
    <name evidence="6" type="ORF">M3M39_02215</name>
</gene>
<feature type="transmembrane region" description="Helical" evidence="5">
    <location>
        <begin position="281"/>
        <end position="300"/>
    </location>
</feature>
<evidence type="ECO:0000313" key="6">
    <source>
        <dbReference type="EMBL" id="USS88314.1"/>
    </source>
</evidence>
<sequence>MAEQKLKRSIGPFTALAMVMGTVIGGGVFFKIASVTAATHSVSLTLLAWVGAGVLTICGGLTVAELGAAIPETGGSVQYMRHTYGPLSGFLLGWSEMLIYVPANMAALAIIFATQVVILLHLATSLVVPIAIAVVIIITGLNLLGSKVGGTVQSLTLIFKLIPVFLIVIVGLFLPGHVDVTFFPMTPTDHSNVITAFSGGLLATMFAYEGWINVGDIAGEMKNPKRDIPKAVVLGLTFIMIIYVLVNWVFLKNMPVSQIAGNPNTAAEVAGKLFGNLGGKLVTIGILVSVFGTINGYTMTGSRIPYALAKQDLLPFSDLFQRLNRAAAPFVASLFILVIAIIMICLGSFDLLTDMLVFVMWLFNCLLFLAVFILRKKEPHLERPYQVLWYPVVPTVAILGGLFIIVTTLINQTGLAMAGLGITLVGVPVYYLHKRTRNHQPTN</sequence>
<feature type="transmembrane region" description="Helical" evidence="5">
    <location>
        <begin position="326"/>
        <end position="349"/>
    </location>
</feature>
<feature type="transmembrane region" description="Helical" evidence="5">
    <location>
        <begin position="157"/>
        <end position="174"/>
    </location>
</feature>
<evidence type="ECO:0000256" key="4">
    <source>
        <dbReference type="ARBA" id="ARBA00023136"/>
    </source>
</evidence>
<feature type="transmembrane region" description="Helical" evidence="5">
    <location>
        <begin position="46"/>
        <end position="70"/>
    </location>
</feature>
<dbReference type="Pfam" id="PF13520">
    <property type="entry name" value="AA_permease_2"/>
    <property type="match status" value="1"/>
</dbReference>
<keyword evidence="4 5" id="KW-0472">Membrane</keyword>
<reference evidence="6" key="1">
    <citation type="submission" date="2022-05" db="EMBL/GenBank/DDBJ databases">
        <authorList>
            <person name="Oliphant S.A."/>
            <person name="Watson-Haigh N.S."/>
            <person name="Sumby K.M."/>
            <person name="Gardner J.M."/>
            <person name="Jiranek V."/>
        </authorList>
    </citation>
    <scope>NUCLEOTIDE SEQUENCE</scope>
    <source>
        <strain evidence="6">KI11_C11</strain>
    </source>
</reference>
<evidence type="ECO:0000256" key="3">
    <source>
        <dbReference type="ARBA" id="ARBA00022989"/>
    </source>
</evidence>
<comment type="subcellular location">
    <subcellularLocation>
        <location evidence="1">Membrane</location>
        <topology evidence="1">Multi-pass membrane protein</topology>
    </subcellularLocation>
</comment>